<dbReference type="EMBL" id="DVMR01000057">
    <property type="protein sequence ID" value="HIU44110.1"/>
    <property type="molecule type" value="Genomic_DNA"/>
</dbReference>
<protein>
    <recommendedName>
        <fullName evidence="2">GTP cyclohydrolase 1 type 2 homolog</fullName>
    </recommendedName>
</protein>
<feature type="binding site" evidence="4">
    <location>
        <position position="67"/>
    </location>
    <ligand>
        <name>a divalent metal cation</name>
        <dbReference type="ChEBI" id="CHEBI:60240"/>
        <label>1</label>
    </ligand>
</feature>
<proteinExistence type="inferred from homology"/>
<feature type="binding site" evidence="4">
    <location>
        <position position="68"/>
    </location>
    <ligand>
        <name>a divalent metal cation</name>
        <dbReference type="ChEBI" id="CHEBI:60240"/>
        <label>1</label>
    </ligand>
</feature>
<feature type="binding site" evidence="4">
    <location>
        <position position="106"/>
    </location>
    <ligand>
        <name>a divalent metal cation</name>
        <dbReference type="ChEBI" id="CHEBI:60240"/>
        <label>1</label>
    </ligand>
</feature>
<dbReference type="Pfam" id="PF01784">
    <property type="entry name" value="DUF34_NIF3"/>
    <property type="match status" value="1"/>
</dbReference>
<reference evidence="5" key="1">
    <citation type="submission" date="2020-10" db="EMBL/GenBank/DDBJ databases">
        <authorList>
            <person name="Gilroy R."/>
        </authorList>
    </citation>
    <scope>NUCLEOTIDE SEQUENCE</scope>
    <source>
        <strain evidence="5">CHK191-8634</strain>
    </source>
</reference>
<dbReference type="PANTHER" id="PTHR13799">
    <property type="entry name" value="NGG1 INTERACTING FACTOR 3"/>
    <property type="match status" value="1"/>
</dbReference>
<dbReference type="PANTHER" id="PTHR13799:SF14">
    <property type="entry name" value="GTP CYCLOHYDROLASE 1 TYPE 2 HOMOLOG"/>
    <property type="match status" value="1"/>
</dbReference>
<dbReference type="SUPFAM" id="SSF102705">
    <property type="entry name" value="NIF3 (NGG1p interacting factor 3)-like"/>
    <property type="match status" value="1"/>
</dbReference>
<evidence type="ECO:0000256" key="4">
    <source>
        <dbReference type="PIRSR" id="PIRSR602678-1"/>
    </source>
</evidence>
<feature type="binding site" evidence="4">
    <location>
        <position position="237"/>
    </location>
    <ligand>
        <name>a divalent metal cation</name>
        <dbReference type="ChEBI" id="CHEBI:60240"/>
        <label>1</label>
    </ligand>
</feature>
<dbReference type="GO" id="GO:0046872">
    <property type="term" value="F:metal ion binding"/>
    <property type="evidence" value="ECO:0007669"/>
    <property type="project" value="UniProtKB-KW"/>
</dbReference>
<organism evidence="5 6">
    <name type="scientific">Candidatus Ventrousia excrementavium</name>
    <dbReference type="NCBI Taxonomy" id="2840961"/>
    <lineage>
        <taxon>Bacteria</taxon>
        <taxon>Bacillati</taxon>
        <taxon>Bacillota</taxon>
        <taxon>Clostridia</taxon>
        <taxon>Eubacteriales</taxon>
        <taxon>Clostridiaceae</taxon>
        <taxon>Clostridiaceae incertae sedis</taxon>
        <taxon>Candidatus Ventrousia</taxon>
    </lineage>
</organism>
<dbReference type="InterPro" id="IPR036069">
    <property type="entry name" value="DUF34/NIF3_sf"/>
</dbReference>
<dbReference type="AlphaFoldDB" id="A0A9D1LLE7"/>
<gene>
    <name evidence="5" type="ORF">IAB67_07440</name>
</gene>
<name>A0A9D1LLE7_9CLOT</name>
<evidence type="ECO:0000256" key="2">
    <source>
        <dbReference type="ARBA" id="ARBA00022112"/>
    </source>
</evidence>
<feature type="binding site" evidence="4">
    <location>
        <position position="233"/>
    </location>
    <ligand>
        <name>a divalent metal cation</name>
        <dbReference type="ChEBI" id="CHEBI:60240"/>
        <label>1</label>
    </ligand>
</feature>
<evidence type="ECO:0000313" key="5">
    <source>
        <dbReference type="EMBL" id="HIU44110.1"/>
    </source>
</evidence>
<dbReference type="Gene3D" id="3.40.1390.30">
    <property type="entry name" value="NIF3 (NGG1p interacting factor 3)-like"/>
    <property type="match status" value="2"/>
</dbReference>
<evidence type="ECO:0000256" key="1">
    <source>
        <dbReference type="ARBA" id="ARBA00006964"/>
    </source>
</evidence>
<reference evidence="5" key="2">
    <citation type="journal article" date="2021" name="PeerJ">
        <title>Extensive microbial diversity within the chicken gut microbiome revealed by metagenomics and culture.</title>
        <authorList>
            <person name="Gilroy R."/>
            <person name="Ravi A."/>
            <person name="Getino M."/>
            <person name="Pursley I."/>
            <person name="Horton D.L."/>
            <person name="Alikhan N.F."/>
            <person name="Baker D."/>
            <person name="Gharbi K."/>
            <person name="Hall N."/>
            <person name="Watson M."/>
            <person name="Adriaenssens E.M."/>
            <person name="Foster-Nyarko E."/>
            <person name="Jarju S."/>
            <person name="Secka A."/>
            <person name="Antonio M."/>
            <person name="Oren A."/>
            <person name="Chaudhuri R.R."/>
            <person name="La Ragione R."/>
            <person name="Hildebrand F."/>
            <person name="Pallen M.J."/>
        </authorList>
    </citation>
    <scope>NUCLEOTIDE SEQUENCE</scope>
    <source>
        <strain evidence="5">CHK191-8634</strain>
    </source>
</reference>
<accession>A0A9D1LLE7</accession>
<dbReference type="InterPro" id="IPR002678">
    <property type="entry name" value="DUF34/NIF3"/>
</dbReference>
<dbReference type="Proteomes" id="UP000824073">
    <property type="component" value="Unassembled WGS sequence"/>
</dbReference>
<evidence type="ECO:0000313" key="6">
    <source>
        <dbReference type="Proteomes" id="UP000824073"/>
    </source>
</evidence>
<evidence type="ECO:0000256" key="3">
    <source>
        <dbReference type="ARBA" id="ARBA00022723"/>
    </source>
</evidence>
<dbReference type="GO" id="GO:0005737">
    <property type="term" value="C:cytoplasm"/>
    <property type="evidence" value="ECO:0007669"/>
    <property type="project" value="TreeGrafter"/>
</dbReference>
<comment type="caution">
    <text evidence="5">The sequence shown here is derived from an EMBL/GenBank/DDBJ whole genome shotgun (WGS) entry which is preliminary data.</text>
</comment>
<sequence>MIAVSKVYEKLEQCFRPQECTDVFPIIGEQCHNTDEIGRVFTATFASDEVFAALDAQDAHDCLLFTHHPAPQRSDLNAPAPAIAQRHFDWMRQRRVNLFSYHIPLDRNSEWSPGTNLARAVGLTPYEEFYEQNGVRMGLLCRSTWTTLDELVNALARAVGHEVRTYPYGGPGLSEGRVAVMAGGASNRAIYSELREKGIQAFVTGVTNPAVSWVAGIHEEARQNGVSLVGGGHYSTEKFAPMAMVRFFENLGLPAQFIPETPNMAEL</sequence>
<keyword evidence="3 4" id="KW-0479">Metal-binding</keyword>
<comment type="similarity">
    <text evidence="1">Belongs to the GTP cyclohydrolase I type 2/NIF3 family.</text>
</comment>